<dbReference type="Gene3D" id="2.60.40.10">
    <property type="entry name" value="Immunoglobulins"/>
    <property type="match status" value="1"/>
</dbReference>
<name>A0A7C0XAK4_UNCW3</name>
<protein>
    <recommendedName>
        <fullName evidence="3">Ig-like domain-containing protein</fullName>
    </recommendedName>
</protein>
<evidence type="ECO:0000259" key="3">
    <source>
        <dbReference type="Pfam" id="PF13750"/>
    </source>
</evidence>
<feature type="domain" description="Ig-like" evidence="3">
    <location>
        <begin position="1045"/>
        <end position="1173"/>
    </location>
</feature>
<feature type="chain" id="PRO_5027827189" description="Ig-like domain-containing protein" evidence="2">
    <location>
        <begin position="21"/>
        <end position="2009"/>
    </location>
</feature>
<keyword evidence="2" id="KW-0732">Signal</keyword>
<reference evidence="4" key="1">
    <citation type="journal article" date="2020" name="mSystems">
        <title>Genome- and Community-Level Interaction Insights into Carbon Utilization and Element Cycling Functions of Hydrothermarchaeota in Hydrothermal Sediment.</title>
        <authorList>
            <person name="Zhou Z."/>
            <person name="Liu Y."/>
            <person name="Xu W."/>
            <person name="Pan J."/>
            <person name="Luo Z.H."/>
            <person name="Li M."/>
        </authorList>
    </citation>
    <scope>NUCLEOTIDE SEQUENCE [LARGE SCALE GENOMIC DNA]</scope>
    <source>
        <strain evidence="4">HyVt-237</strain>
    </source>
</reference>
<dbReference type="Pfam" id="PF13750">
    <property type="entry name" value="Big_3_3"/>
    <property type="match status" value="2"/>
</dbReference>
<organism evidence="4">
    <name type="scientific">candidate division WOR-3 bacterium</name>
    <dbReference type="NCBI Taxonomy" id="2052148"/>
    <lineage>
        <taxon>Bacteria</taxon>
        <taxon>Bacteria division WOR-3</taxon>
    </lineage>
</organism>
<comment type="caution">
    <text evidence="4">The sequence shown here is derived from an EMBL/GenBank/DDBJ whole genome shotgun (WGS) entry which is preliminary data.</text>
</comment>
<dbReference type="InterPro" id="IPR013783">
    <property type="entry name" value="Ig-like_fold"/>
</dbReference>
<accession>A0A7C0XAK4</accession>
<feature type="region of interest" description="Disordered" evidence="1">
    <location>
        <begin position="453"/>
        <end position="477"/>
    </location>
</feature>
<evidence type="ECO:0000313" key="4">
    <source>
        <dbReference type="EMBL" id="HDM89924.1"/>
    </source>
</evidence>
<feature type="signal peptide" evidence="2">
    <location>
        <begin position="1"/>
        <end position="20"/>
    </location>
</feature>
<proteinExistence type="predicted"/>
<dbReference type="Proteomes" id="UP000885931">
    <property type="component" value="Unassembled WGS sequence"/>
</dbReference>
<feature type="region of interest" description="Disordered" evidence="1">
    <location>
        <begin position="397"/>
        <end position="417"/>
    </location>
</feature>
<gene>
    <name evidence="4" type="ORF">ENG67_01810</name>
</gene>
<dbReference type="EMBL" id="DRBW01000067">
    <property type="protein sequence ID" value="HDM89924.1"/>
    <property type="molecule type" value="Genomic_DNA"/>
</dbReference>
<feature type="compositionally biased region" description="Low complexity" evidence="1">
    <location>
        <begin position="458"/>
        <end position="476"/>
    </location>
</feature>
<dbReference type="InterPro" id="IPR022038">
    <property type="entry name" value="Ig-like_bact"/>
</dbReference>
<evidence type="ECO:0000256" key="1">
    <source>
        <dbReference type="SAM" id="MobiDB-lite"/>
    </source>
</evidence>
<dbReference type="Gene3D" id="2.60.40.4070">
    <property type="match status" value="2"/>
</dbReference>
<feature type="domain" description="Ig-like" evidence="3">
    <location>
        <begin position="621"/>
        <end position="749"/>
    </location>
</feature>
<evidence type="ECO:0000256" key="2">
    <source>
        <dbReference type="SAM" id="SignalP"/>
    </source>
</evidence>
<sequence>MRWGKFLLVLAAAATLSALPQVNGVYVNPNPFSPNGDGRADTTQIGFSLSGPAYIRLIVQGSPPDTLIDSTLLSSGSHSLLWDGAGYSDGSYTFLIFGWDTLGTPIDTVSSMVVIDKTPPSLSSISAVPNPFSPDNDGVDDYLRIEFTASNTSPPGYDSYLLPSGRIAVLTIVGTASGNTYTTTPDNSPTMPPFPVYFTLLPHHFTVDNVTLHFIDWNNTIVDVTVEETPALLNRVGDLSNRFESLNYWADELSEGDTAVLYLYAFTGNATVTILDSTGNEVFQHNFYQEFHGDDTYSVLWGPGPYPDGLYTYKIFLEDDAYNLDQFTGSVVANSVPTSLSDLTVTPPIISPENHDGQFDVASISYNLSEDAQVTIKIYNSPSVFDSTTLVRTLIESEGQSGGPHSVPFDGKDDGGNYLAQGSDSTYTIVVDLYDPLTGDGFQATTEVEIDNLPPQAPDLDTLSLSSPTSDSTDTLKGFSEAGSHLEIMRNGDLLGTAEADTLTGYFSFVVSYLEGNNYIFAVPYDEVMNRGATSDTLYVLYDSTAPILMFSMPSDSSYVTDTLSDIRVAMWDELSGVNLDSSDLRLFKGGVPVLGTLDRLPPDTLRYVLDDPLVPGGVDDGIYDIRIEMRDSAGNVKEDTLIFTFDTRPPEAQIYPSDSDFVNALDSSYAILSDELSGVDMSAADLQLSGPLGAVSGSTYVRDTAIIFVPSPPLATDGTEDGRYYITLSASDIAGNADTLESEFIYDTKKPVIAEVNPPGGLVSTPISSVFAVLSDLNPGRESSGIDFGASSVRLYRDSLPVSGQKVTSGDTVFWVLSEPLSEDGSYEVFVRAVDNAGNRDSLSTDFLLDLHGPVISSSFPSDGSYVTESISRVVVYFDDGNGSGVESVTMTVIGPGGQSVPGNLTLEGDSAVYQFTVPLSEDGSDDGSYTVVVTASDAAGWPLEPQNPTTLRFTFDTQAPGAVEFYPQGLVNLAQMDTVWARISDLTSGVDLGASNISLKREGSPVPGQVIRREPDTLLYVVSGAVLNLKSKAGKSLSGILDLTDGNYYTIVTAVDSAGNIGVDSSQFTLDRTPPQIILSPEDSSYLSRVDSILMVLRDQLSGPNTSLSSLFLTGPQGPVNGNISVTESTVAFIPYPPLRTDGSDDGRYFVTATAVDNAGNADTLEATFIFDTRPPVLIASFPAPDATVGEEVNWIWILPSDSVVSGREPSGVNYQASEIYVITEDDDSLPGTIETHGDTLYYILSSPLTVGGNYTVSVRIYDNVFNEDSSSWTFLLDVSAPYVSATYPPDSGFVADTLYSLQVVLEDQSGSGINPDTALTRVELENYYGQAVPGSNNLSGDTITFTLSSPILPNGAADGLYRFLVYAQDLAGHPLSPSNPDTFVFIYDSRPPRVVETYPDSGAVGVVPQDSVYALVSDIYQGISAVSGVNLEGSYLILLYPDSTGVPGYLSRVDLGNGEGRLVWHIDPGAGFPGGEYSLSLHLSDRAGHTVDLLYTFTVPDREPIVISTSPADGAVVNSVSSVSAVVLDRTGSGIDTVNSYIQLYDPSDSLMDGGMSFTAEDSLWTFTLELSEPLTANGTYSMKVFPLANDSTAGDIYESHFLLDTGSPQIVFASIQEGDTLYSVPDSFLFVVTDLSGLDTSHTRFALWDAAYDSVALETRFLGDTVLVDVVGDFTAEGVYHLFRMFGDLAGNVRIDTLDFYYWKPLSAVTYVKPTHGDLIEVENGDTVRVQIDGAVALLRDRVGAGLLDISVYLTKGPNDTLSGVADTLNDSTFAWYIDVPLAADGSDNGVYYVIVSARNAVGDSLLVKNRFIYLVDTVPPPEPSSMNIPDRTSNDTITISGKTEPFALVMLFVNTEFRDSTRAAIDSTFTFSDVQLSYGIPNEIWLFSLDDFGNSSDTVKFTVFVGPPEFEVSAPRPMNLADNSFRISLPRDAHVRISVYNLQGDFVWRAEADLQAGSDREIAWEGLKNSAGNEVKNGVYLYIVEARYSDGTVSKKKDFFAVVR</sequence>